<proteinExistence type="predicted"/>
<gene>
    <name evidence="3" type="ORF">GCM10023196_022350</name>
</gene>
<evidence type="ECO:0000313" key="4">
    <source>
        <dbReference type="Proteomes" id="UP001501442"/>
    </source>
</evidence>
<protein>
    <submittedName>
        <fullName evidence="3">Uncharacterized protein</fullName>
    </submittedName>
</protein>
<feature type="compositionally biased region" description="Basic and acidic residues" evidence="1">
    <location>
        <begin position="115"/>
        <end position="128"/>
    </location>
</feature>
<evidence type="ECO:0000313" key="3">
    <source>
        <dbReference type="EMBL" id="GAA4623967.1"/>
    </source>
</evidence>
<comment type="caution">
    <text evidence="3">The sequence shown here is derived from an EMBL/GenBank/DDBJ whole genome shotgun (WGS) entry which is preliminary data.</text>
</comment>
<dbReference type="EMBL" id="BAABHK010000002">
    <property type="protein sequence ID" value="GAA4623967.1"/>
    <property type="molecule type" value="Genomic_DNA"/>
</dbReference>
<dbReference type="RefSeq" id="WP_345430605.1">
    <property type="nucleotide sequence ID" value="NZ_BAABHK010000002.1"/>
</dbReference>
<evidence type="ECO:0000256" key="2">
    <source>
        <dbReference type="SAM" id="Phobius"/>
    </source>
</evidence>
<sequence length="200" mass="21121">MIQRGTLEVSPDKNIALRLGAYATITVIIGMVWIPASAYAARMPGRGPATLVTDHTDSGNGHHNRASLSVRSPVHNHGYQHTNNGNSGGLNPVQNAMCAHATVCNVTQKFTVVRPEKPARPASRRTEPLVRQPEAPAQQAATPVQTLDIPARGADAPTPTNPFLYIGPYGIMLMPGSSGWSGSGAAGGPEPLECLRTMFP</sequence>
<name>A0ABP8U721_9ACTN</name>
<accession>A0ABP8U721</accession>
<organism evidence="3 4">
    <name type="scientific">Actinoallomurus vinaceus</name>
    <dbReference type="NCBI Taxonomy" id="1080074"/>
    <lineage>
        <taxon>Bacteria</taxon>
        <taxon>Bacillati</taxon>
        <taxon>Actinomycetota</taxon>
        <taxon>Actinomycetes</taxon>
        <taxon>Streptosporangiales</taxon>
        <taxon>Thermomonosporaceae</taxon>
        <taxon>Actinoallomurus</taxon>
    </lineage>
</organism>
<dbReference type="Proteomes" id="UP001501442">
    <property type="component" value="Unassembled WGS sequence"/>
</dbReference>
<evidence type="ECO:0000256" key="1">
    <source>
        <dbReference type="SAM" id="MobiDB-lite"/>
    </source>
</evidence>
<keyword evidence="2" id="KW-0472">Membrane</keyword>
<keyword evidence="2" id="KW-1133">Transmembrane helix</keyword>
<feature type="region of interest" description="Disordered" evidence="1">
    <location>
        <begin position="115"/>
        <end position="143"/>
    </location>
</feature>
<feature type="transmembrane region" description="Helical" evidence="2">
    <location>
        <begin position="20"/>
        <end position="41"/>
    </location>
</feature>
<reference evidence="4" key="1">
    <citation type="journal article" date="2019" name="Int. J. Syst. Evol. Microbiol.">
        <title>The Global Catalogue of Microorganisms (GCM) 10K type strain sequencing project: providing services to taxonomists for standard genome sequencing and annotation.</title>
        <authorList>
            <consortium name="The Broad Institute Genomics Platform"/>
            <consortium name="The Broad Institute Genome Sequencing Center for Infectious Disease"/>
            <person name="Wu L."/>
            <person name="Ma J."/>
        </authorList>
    </citation>
    <scope>NUCLEOTIDE SEQUENCE [LARGE SCALE GENOMIC DNA]</scope>
    <source>
        <strain evidence="4">JCM 17939</strain>
    </source>
</reference>
<feature type="compositionally biased region" description="Low complexity" evidence="1">
    <location>
        <begin position="132"/>
        <end position="143"/>
    </location>
</feature>
<keyword evidence="2" id="KW-0812">Transmembrane</keyword>
<keyword evidence="4" id="KW-1185">Reference proteome</keyword>